<evidence type="ECO:0000259" key="1">
    <source>
        <dbReference type="Pfam" id="PF01368"/>
    </source>
</evidence>
<dbReference type="PANTHER" id="PTHR47618">
    <property type="entry name" value="BIFUNCTIONAL OLIGORIBONUCLEASE AND PAP PHOSPHATASE NRNA"/>
    <property type="match status" value="1"/>
</dbReference>
<dbReference type="Proteomes" id="UP000186015">
    <property type="component" value="Unassembled WGS sequence"/>
</dbReference>
<protein>
    <submittedName>
        <fullName evidence="3">Phosphoesterase RecJ domain-containing protein</fullName>
    </submittedName>
</protein>
<evidence type="ECO:0000259" key="2">
    <source>
        <dbReference type="Pfam" id="PF02272"/>
    </source>
</evidence>
<organism evidence="3 4">
    <name type="scientific">Ruminococcus albus</name>
    <dbReference type="NCBI Taxonomy" id="1264"/>
    <lineage>
        <taxon>Bacteria</taxon>
        <taxon>Bacillati</taxon>
        <taxon>Bacillota</taxon>
        <taxon>Clostridia</taxon>
        <taxon>Eubacteriales</taxon>
        <taxon>Oscillospiraceae</taxon>
        <taxon>Ruminococcus</taxon>
    </lineage>
</organism>
<sequence>MKRTLRSPQRTDRYRKGYCMEYSEINRIFEENDKFLILTHKSPDGDTLGSGFGLCYFLRDMGKLANVVNSDGFPDRYDFMYTEYKEQDFEPEYIIAVDIADVSLMGSGLAKYQQAGMVDLCIDHHISNKHFAKLTHVEGQTAAAAHILYKIFKESGRKLRDITAKCLYTGIATDTGCFKYENTTPETHMAAAELMAYKIDFANVNRKMFDVKSKGRLKVEQAVTGGMEYYLNDKCAMITITTELMERCGADPAEFDGLASIPLSAEGVVLGITVKQRHSNVYKISVRTTEEMDASAFCGLFGGGGHIRAAGCEIKGTLEEVKAQLLEKAGQVLVI</sequence>
<proteinExistence type="predicted"/>
<dbReference type="EMBL" id="FOAT01000005">
    <property type="protein sequence ID" value="SEK77610.1"/>
    <property type="molecule type" value="Genomic_DNA"/>
</dbReference>
<dbReference type="InterPro" id="IPR003156">
    <property type="entry name" value="DHHA1_dom"/>
</dbReference>
<dbReference type="SUPFAM" id="SSF64182">
    <property type="entry name" value="DHH phosphoesterases"/>
    <property type="match status" value="1"/>
</dbReference>
<reference evidence="3 4" key="1">
    <citation type="submission" date="2016-10" db="EMBL/GenBank/DDBJ databases">
        <authorList>
            <person name="de Groot N.N."/>
        </authorList>
    </citation>
    <scope>NUCLEOTIDE SEQUENCE [LARGE SCALE GENOMIC DNA]</scope>
    <source>
        <strain evidence="3 4">KH2T6</strain>
    </source>
</reference>
<evidence type="ECO:0000313" key="3">
    <source>
        <dbReference type="EMBL" id="SEK77610.1"/>
    </source>
</evidence>
<dbReference type="InterPro" id="IPR001667">
    <property type="entry name" value="DDH_dom"/>
</dbReference>
<dbReference type="PANTHER" id="PTHR47618:SF1">
    <property type="entry name" value="BIFUNCTIONAL OLIGORIBONUCLEASE AND PAP PHOSPHATASE NRNA"/>
    <property type="match status" value="1"/>
</dbReference>
<dbReference type="Pfam" id="PF01368">
    <property type="entry name" value="DHH"/>
    <property type="match status" value="1"/>
</dbReference>
<dbReference type="Pfam" id="PF02272">
    <property type="entry name" value="DHHA1"/>
    <property type="match status" value="1"/>
</dbReference>
<evidence type="ECO:0000313" key="4">
    <source>
        <dbReference type="Proteomes" id="UP000186015"/>
    </source>
</evidence>
<dbReference type="Gene3D" id="3.10.310.30">
    <property type="match status" value="1"/>
</dbReference>
<dbReference type="InterPro" id="IPR051319">
    <property type="entry name" value="Oligoribo/pAp-PDE_c-di-AMP_PDE"/>
</dbReference>
<feature type="domain" description="DDH" evidence="1">
    <location>
        <begin position="34"/>
        <end position="171"/>
    </location>
</feature>
<feature type="domain" description="DHHA1" evidence="2">
    <location>
        <begin position="249"/>
        <end position="333"/>
    </location>
</feature>
<dbReference type="RefSeq" id="WP_242940202.1">
    <property type="nucleotide sequence ID" value="NZ_FOAT01000005.1"/>
</dbReference>
<dbReference type="Gene3D" id="3.90.1640.10">
    <property type="entry name" value="inorganic pyrophosphatase (n-terminal core)"/>
    <property type="match status" value="1"/>
</dbReference>
<name>A0A1H7JU82_RUMAL</name>
<accession>A0A1H7JU82</accession>
<gene>
    <name evidence="3" type="ORF">SAMN05216469_105191</name>
</gene>
<dbReference type="GO" id="GO:0003676">
    <property type="term" value="F:nucleic acid binding"/>
    <property type="evidence" value="ECO:0007669"/>
    <property type="project" value="InterPro"/>
</dbReference>
<dbReference type="InterPro" id="IPR038763">
    <property type="entry name" value="DHH_sf"/>
</dbReference>
<dbReference type="AlphaFoldDB" id="A0A1H7JU82"/>